<evidence type="ECO:0000313" key="2">
    <source>
        <dbReference type="Proteomes" id="UP000556026"/>
    </source>
</evidence>
<keyword evidence="2" id="KW-1185">Reference proteome</keyword>
<name>A0A6V8MIZ7_9BACT</name>
<accession>A0A6V8MIZ7</accession>
<gene>
    <name evidence="1" type="ORF">GMST_22390</name>
</gene>
<protein>
    <recommendedName>
        <fullName evidence="3">Pilus assembly protein PilZ</fullName>
    </recommendedName>
</protein>
<evidence type="ECO:0000313" key="1">
    <source>
        <dbReference type="EMBL" id="GFO59914.1"/>
    </source>
</evidence>
<proteinExistence type="predicted"/>
<dbReference type="Gene3D" id="2.40.10.220">
    <property type="entry name" value="predicted glycosyltransferase like domains"/>
    <property type="match status" value="1"/>
</dbReference>
<comment type="caution">
    <text evidence="1">The sequence shown here is derived from an EMBL/GenBank/DDBJ whole genome shotgun (WGS) entry which is preliminary data.</text>
</comment>
<organism evidence="1 2">
    <name type="scientific">Geomonas silvestris</name>
    <dbReference type="NCBI Taxonomy" id="2740184"/>
    <lineage>
        <taxon>Bacteria</taxon>
        <taxon>Pseudomonadati</taxon>
        <taxon>Thermodesulfobacteriota</taxon>
        <taxon>Desulfuromonadia</taxon>
        <taxon>Geobacterales</taxon>
        <taxon>Geobacteraceae</taxon>
        <taxon>Geomonas</taxon>
    </lineage>
</organism>
<sequence length="681" mass="79169">MESARKILQFVRPGTTIEFPHDNEKQIPRSKLINRLNYLNFQDGSLLVNFKHNKYSRTITLEAKPLPCHDEDLECLWVDPSEVLQKIRSSSFENIFIIDGQKLVVATPAMVELNERGISLRLPETAQEVSYRKVRRHLCEGISAQIMQNSAIFEGTLLDFNALSFRVEVEAVPPQTFQWVDPDLPVNVVFYGAAGAYYSGECRITKQNPGQRVRTYVLEPIRLQRPRFKPKTYRSGRHKLAPSPNIFFNHPFTGKQIDLKVLDLSGSGFSVEEDANNSVLLPGMIIDCVEINFANSFTSRCQAQVVYRYALEEDPRSVRCGLTILDMDVQDHVRLLALVYQVDEQHSYLNNKVDMDQLWQFFFETGFIYPKKYSHIKENKEKYRELYEKLYTQHPRIARHFIYQERNAILGHMSTLRFFENSWMIHHHAATKAESNHAGLAVLNLISRFINDSHRLYSMHMNHVFCYFRPDNKFPNKVFGGAARVMRKAKACSLDDMAYLHVQREFSGLQRMSDAWSLTATVRNDLQELESFYEEHSGGLMIEALDLESSMLDSGDLAREYAAIGFRRERHLFSLKMHGNLVAIFMINFSDLGLNMSDLTHCVNVFVLDGEELTKEILSMTLSILFIRFNQEQMPVLIYPKSYAEAQQIPFERTYALWVLSMLYTDEWWEFSERLLRRMKA</sequence>
<dbReference type="RefSeq" id="WP_183354742.1">
    <property type="nucleotide sequence ID" value="NZ_BLXX01000006.1"/>
</dbReference>
<dbReference type="AlphaFoldDB" id="A0A6V8MIZ7"/>
<dbReference type="Proteomes" id="UP000556026">
    <property type="component" value="Unassembled WGS sequence"/>
</dbReference>
<reference evidence="2" key="1">
    <citation type="submission" date="2020-06" db="EMBL/GenBank/DDBJ databases">
        <title>Draft genomic sequence of Geomonas sp. Red330.</title>
        <authorList>
            <person name="Itoh H."/>
            <person name="Zhenxing X."/>
            <person name="Ushijima N."/>
            <person name="Masuda Y."/>
            <person name="Shiratori Y."/>
            <person name="Senoo K."/>
        </authorList>
    </citation>
    <scope>NUCLEOTIDE SEQUENCE [LARGE SCALE GENOMIC DNA]</scope>
    <source>
        <strain evidence="2">Red330</strain>
    </source>
</reference>
<dbReference type="EMBL" id="BLXX01000006">
    <property type="protein sequence ID" value="GFO59914.1"/>
    <property type="molecule type" value="Genomic_DNA"/>
</dbReference>
<evidence type="ECO:0008006" key="3">
    <source>
        <dbReference type="Google" id="ProtNLM"/>
    </source>
</evidence>